<name>A0A1H8YR62_9PSEU</name>
<dbReference type="Gene3D" id="3.40.50.720">
    <property type="entry name" value="NAD(P)-binding Rossmann-like Domain"/>
    <property type="match status" value="1"/>
</dbReference>
<proteinExistence type="inferred from homology"/>
<dbReference type="InterPro" id="IPR002347">
    <property type="entry name" value="SDR_fam"/>
</dbReference>
<dbReference type="AlphaFoldDB" id="A0A1H8YR62"/>
<dbReference type="FunFam" id="3.40.50.720:FF:000084">
    <property type="entry name" value="Short-chain dehydrogenase reductase"/>
    <property type="match status" value="1"/>
</dbReference>
<evidence type="ECO:0000313" key="5">
    <source>
        <dbReference type="EMBL" id="SEP54542.1"/>
    </source>
</evidence>
<dbReference type="STRING" id="394193.SAMN04489732_1547"/>
<dbReference type="NCBIfam" id="TIGR03971">
    <property type="entry name" value="SDR_subfam_1"/>
    <property type="match status" value="1"/>
</dbReference>
<dbReference type="Pfam" id="PF00106">
    <property type="entry name" value="adh_short"/>
    <property type="match status" value="1"/>
</dbReference>
<dbReference type="InterPro" id="IPR036291">
    <property type="entry name" value="NAD(P)-bd_dom_sf"/>
</dbReference>
<evidence type="ECO:0000256" key="2">
    <source>
        <dbReference type="ARBA" id="ARBA00023002"/>
    </source>
</evidence>
<reference evidence="5 6" key="1">
    <citation type="submission" date="2016-10" db="EMBL/GenBank/DDBJ databases">
        <authorList>
            <person name="de Groot N.N."/>
        </authorList>
    </citation>
    <scope>NUCLEOTIDE SEQUENCE [LARGE SCALE GENOMIC DNA]</scope>
    <source>
        <strain evidence="5 6">DSM 44993</strain>
    </source>
</reference>
<organism evidence="5 6">
    <name type="scientific">Amycolatopsis saalfeldensis</name>
    <dbReference type="NCBI Taxonomy" id="394193"/>
    <lineage>
        <taxon>Bacteria</taxon>
        <taxon>Bacillati</taxon>
        <taxon>Actinomycetota</taxon>
        <taxon>Actinomycetes</taxon>
        <taxon>Pseudonocardiales</taxon>
        <taxon>Pseudonocardiaceae</taxon>
        <taxon>Amycolatopsis</taxon>
    </lineage>
</organism>
<comment type="similarity">
    <text evidence="1 4">Belongs to the short-chain dehydrogenases/reductases (SDR) family.</text>
</comment>
<dbReference type="GO" id="GO:0016491">
    <property type="term" value="F:oxidoreductase activity"/>
    <property type="evidence" value="ECO:0007669"/>
    <property type="project" value="UniProtKB-KW"/>
</dbReference>
<dbReference type="EMBL" id="FOEF01000054">
    <property type="protein sequence ID" value="SEP54542.1"/>
    <property type="molecule type" value="Genomic_DNA"/>
</dbReference>
<dbReference type="RefSeq" id="WP_245787833.1">
    <property type="nucleotide sequence ID" value="NZ_FOEF01000054.1"/>
</dbReference>
<dbReference type="PROSITE" id="PS00061">
    <property type="entry name" value="ADH_SHORT"/>
    <property type="match status" value="1"/>
</dbReference>
<gene>
    <name evidence="5" type="ORF">SAMN04489732_1547</name>
</gene>
<dbReference type="InterPro" id="IPR020904">
    <property type="entry name" value="Sc_DH/Rdtase_CS"/>
</dbReference>
<evidence type="ECO:0000256" key="3">
    <source>
        <dbReference type="ARBA" id="ARBA00023027"/>
    </source>
</evidence>
<dbReference type="SUPFAM" id="SSF51735">
    <property type="entry name" value="NAD(P)-binding Rossmann-fold domains"/>
    <property type="match status" value="1"/>
</dbReference>
<dbReference type="InterPro" id="IPR023985">
    <property type="entry name" value="SDR_subfam_1"/>
</dbReference>
<dbReference type="NCBIfam" id="NF009467">
    <property type="entry name" value="PRK12826.1-3"/>
    <property type="match status" value="1"/>
</dbReference>
<evidence type="ECO:0000256" key="1">
    <source>
        <dbReference type="ARBA" id="ARBA00006484"/>
    </source>
</evidence>
<dbReference type="CDD" id="cd05233">
    <property type="entry name" value="SDR_c"/>
    <property type="match status" value="1"/>
</dbReference>
<keyword evidence="3" id="KW-0520">NAD</keyword>
<dbReference type="PANTHER" id="PTHR24321:SF8">
    <property type="entry name" value="ESTRADIOL 17-BETA-DEHYDROGENASE 8-RELATED"/>
    <property type="match status" value="1"/>
</dbReference>
<keyword evidence="2" id="KW-0560">Oxidoreductase</keyword>
<evidence type="ECO:0000313" key="6">
    <source>
        <dbReference type="Proteomes" id="UP000198582"/>
    </source>
</evidence>
<evidence type="ECO:0000256" key="4">
    <source>
        <dbReference type="RuleBase" id="RU000363"/>
    </source>
</evidence>
<dbReference type="PRINTS" id="PR00080">
    <property type="entry name" value="SDRFAMILY"/>
</dbReference>
<sequence>MGRVEGKVAFITGAARGQGRSHAVRLAEEGADIIGVDICRQIETVPYPLAEPEDLAETVRLVEQTGRRMFARQVDIRDLAALESVVADGVRELGRLDIVVANACTLNGFIESWKITEQQWNEQVEVGLSGTWKTTKAAIPHLIEQGEGGSIILISSTCGVAAEVNIAHYVAAKHGVTGLMRALSAELAQYMIRVNSIHPTNVRTTMCDNEHLVNLFAGGRPGAKFDDPDVTRAFMDMESMPVPYLEPIDTSNAVLHLASDEARYVTGTTHVVDLGALSVFKVPHPQP</sequence>
<accession>A0A1H8YR62</accession>
<keyword evidence="6" id="KW-1185">Reference proteome</keyword>
<dbReference type="PANTHER" id="PTHR24321">
    <property type="entry name" value="DEHYDROGENASES, SHORT CHAIN"/>
    <property type="match status" value="1"/>
</dbReference>
<dbReference type="Proteomes" id="UP000198582">
    <property type="component" value="Unassembled WGS sequence"/>
</dbReference>
<dbReference type="PRINTS" id="PR00081">
    <property type="entry name" value="GDHRDH"/>
</dbReference>
<protein>
    <submittedName>
        <fullName evidence="5">SDR family mycofactocin-dependent oxidoreductase</fullName>
    </submittedName>
</protein>